<feature type="domain" description="ABC transporter" evidence="4">
    <location>
        <begin position="15"/>
        <end position="254"/>
    </location>
</feature>
<keyword evidence="2" id="KW-0547">Nucleotide-binding</keyword>
<dbReference type="EMBL" id="JACXWD010000008">
    <property type="protein sequence ID" value="MBD3867289.1"/>
    <property type="molecule type" value="Genomic_DNA"/>
</dbReference>
<dbReference type="GO" id="GO:0005524">
    <property type="term" value="F:ATP binding"/>
    <property type="evidence" value="ECO:0007669"/>
    <property type="project" value="UniProtKB-KW"/>
</dbReference>
<comment type="caution">
    <text evidence="5">The sequence shown here is derived from an EMBL/GenBank/DDBJ whole genome shotgun (WGS) entry which is preliminary data.</text>
</comment>
<keyword evidence="3 5" id="KW-0067">ATP-binding</keyword>
<evidence type="ECO:0000256" key="2">
    <source>
        <dbReference type="ARBA" id="ARBA00022741"/>
    </source>
</evidence>
<accession>A0A8J7CDU9</accession>
<evidence type="ECO:0000256" key="1">
    <source>
        <dbReference type="ARBA" id="ARBA00022448"/>
    </source>
</evidence>
<dbReference type="PANTHER" id="PTHR42711">
    <property type="entry name" value="ABC TRANSPORTER ATP-BINDING PROTEIN"/>
    <property type="match status" value="1"/>
</dbReference>
<dbReference type="PROSITE" id="PS50893">
    <property type="entry name" value="ABC_TRANSPORTER_2"/>
    <property type="match status" value="1"/>
</dbReference>
<dbReference type="Pfam" id="PF00005">
    <property type="entry name" value="ABC_tran"/>
    <property type="match status" value="1"/>
</dbReference>
<dbReference type="GO" id="GO:0016887">
    <property type="term" value="F:ATP hydrolysis activity"/>
    <property type="evidence" value="ECO:0007669"/>
    <property type="project" value="InterPro"/>
</dbReference>
<keyword evidence="1" id="KW-0813">Transport</keyword>
<sequence>MGHAVEARRLEKRFTRKRSIRELLFQPFRKAEVVEALRGVDLTIREGEIFGLLGPNGAGKTTLLKILSCLVLPDEGSATIGGHPTSREQEVKPLIGLVHSDERSFYWRLSGRQNMNFFSTLYEVPRERRDGRIAELLQKVDMDDAADRPFADYSSGMKQRMSIARAMLHDPPILLMDEPTRSLDPAAALSLRRFIQDELSGRDRKTIVLATHNLHEAELLCSRIAVLMKGKVRQVGTVEEVRRWGLDTRNYELELDRWPAEAGGRFNVLSDRAWEDGRRIRIGLSGDDGLNPMLAYLLEQGVTIRGCTQVDADLEGAFARILEAE</sequence>
<name>A0A8J7CDU9_9BACT</name>
<reference evidence="5 6" key="1">
    <citation type="submission" date="2020-08" db="EMBL/GenBank/DDBJ databases">
        <title>Acidobacteriota in marine sediments use diverse sulfur dissimilation pathways.</title>
        <authorList>
            <person name="Wasmund K."/>
        </authorList>
    </citation>
    <scope>NUCLEOTIDE SEQUENCE [LARGE SCALE GENOMIC DNA]</scope>
    <source>
        <strain evidence="5">MAG AM4</strain>
    </source>
</reference>
<gene>
    <name evidence="5" type="ORF">IFK94_04105</name>
</gene>
<evidence type="ECO:0000313" key="6">
    <source>
        <dbReference type="Proteomes" id="UP000648239"/>
    </source>
</evidence>
<dbReference type="SUPFAM" id="SSF52540">
    <property type="entry name" value="P-loop containing nucleoside triphosphate hydrolases"/>
    <property type="match status" value="1"/>
</dbReference>
<dbReference type="InterPro" id="IPR003593">
    <property type="entry name" value="AAA+_ATPase"/>
</dbReference>
<dbReference type="InterPro" id="IPR017871">
    <property type="entry name" value="ABC_transporter-like_CS"/>
</dbReference>
<dbReference type="PANTHER" id="PTHR42711:SF18">
    <property type="entry name" value="ABC TRANSPORTER, ATP-BINDING PROTEIN"/>
    <property type="match status" value="1"/>
</dbReference>
<dbReference type="Gene3D" id="3.40.50.300">
    <property type="entry name" value="P-loop containing nucleotide triphosphate hydrolases"/>
    <property type="match status" value="1"/>
</dbReference>
<evidence type="ECO:0000259" key="4">
    <source>
        <dbReference type="PROSITE" id="PS50893"/>
    </source>
</evidence>
<dbReference type="AlphaFoldDB" id="A0A8J7CDU9"/>
<protein>
    <submittedName>
        <fullName evidence="5">ABC transporter ATP-binding protein</fullName>
    </submittedName>
</protein>
<dbReference type="SMART" id="SM00382">
    <property type="entry name" value="AAA"/>
    <property type="match status" value="1"/>
</dbReference>
<evidence type="ECO:0000313" key="5">
    <source>
        <dbReference type="EMBL" id="MBD3867289.1"/>
    </source>
</evidence>
<organism evidence="5 6">
    <name type="scientific">Candidatus Polarisedimenticola svalbardensis</name>
    <dbReference type="NCBI Taxonomy" id="2886004"/>
    <lineage>
        <taxon>Bacteria</taxon>
        <taxon>Pseudomonadati</taxon>
        <taxon>Acidobacteriota</taxon>
        <taxon>Candidatus Polarisedimenticolia</taxon>
        <taxon>Candidatus Polarisedimenticolales</taxon>
        <taxon>Candidatus Polarisedimenticolaceae</taxon>
        <taxon>Candidatus Polarisedimenticola</taxon>
    </lineage>
</organism>
<dbReference type="InterPro" id="IPR003439">
    <property type="entry name" value="ABC_transporter-like_ATP-bd"/>
</dbReference>
<dbReference type="InterPro" id="IPR027417">
    <property type="entry name" value="P-loop_NTPase"/>
</dbReference>
<proteinExistence type="predicted"/>
<dbReference type="InterPro" id="IPR050763">
    <property type="entry name" value="ABC_transporter_ATP-binding"/>
</dbReference>
<evidence type="ECO:0000256" key="3">
    <source>
        <dbReference type="ARBA" id="ARBA00022840"/>
    </source>
</evidence>
<dbReference type="Proteomes" id="UP000648239">
    <property type="component" value="Unassembled WGS sequence"/>
</dbReference>
<dbReference type="PROSITE" id="PS00211">
    <property type="entry name" value="ABC_TRANSPORTER_1"/>
    <property type="match status" value="1"/>
</dbReference>